<feature type="domain" description="DOD-type homing endonuclease" evidence="2">
    <location>
        <begin position="185"/>
        <end position="338"/>
    </location>
</feature>
<protein>
    <recommendedName>
        <fullName evidence="2">DOD-type homing endonuclease domain-containing protein</fullName>
    </recommendedName>
</protein>
<evidence type="ECO:0000256" key="1">
    <source>
        <dbReference type="SAM" id="MobiDB-lite"/>
    </source>
</evidence>
<sequence length="419" mass="47510">MAGEKKTARDRPMRSVSVSPAMTGAPQEGYFEEPTYSDMNNGAFTRQKILDAAIRLGKKANNQEIAEFAGLKSRRTVNYYFHSKKDLFFEIGTAFENPVEKLINAAKALPPKASAREIAEKAGYKSHKIINCYFASIRALKEASETFESNVDEISKVYPEVAFSEQDVSRGVQIPTEITPAVAEEIGWHIGDGSMPNNSTQHRTYQLSGDKSEEKEFYDLYVRKAFKKIYNTDLKIGYKSRKRAYGFTLSSKAVTDYKTKVIGLPIGEKSRTITIPPRIMNGDINIKRAVVRGIADTDFSFMFGKAHKKIHYYPRISGSTASPKLAYQLKTILTQLGLKPNVTHQIRKKKFLEYSVRMCGEAQLEKWMNKIGINNPKHMTKYLVWKKFGFCPPKTNIKQRKQLLMGLLDPYSLYGEKNA</sequence>
<evidence type="ECO:0000259" key="2">
    <source>
        <dbReference type="PROSITE" id="PS50819"/>
    </source>
</evidence>
<dbReference type="Pfam" id="PF14528">
    <property type="entry name" value="LAGLIDADG_3"/>
    <property type="match status" value="1"/>
</dbReference>
<name>A0A8T4L0Z9_9ARCH</name>
<dbReference type="SUPFAM" id="SSF55608">
    <property type="entry name" value="Homing endonucleases"/>
    <property type="match status" value="1"/>
</dbReference>
<dbReference type="EMBL" id="JAGVWC010000004">
    <property type="protein sequence ID" value="MBS3061008.1"/>
    <property type="molecule type" value="Genomic_DNA"/>
</dbReference>
<accession>A0A8T4L0Z9</accession>
<dbReference type="Proteomes" id="UP000675968">
    <property type="component" value="Unassembled WGS sequence"/>
</dbReference>
<dbReference type="Gene3D" id="1.10.357.10">
    <property type="entry name" value="Tetracycline Repressor, domain 2"/>
    <property type="match status" value="1"/>
</dbReference>
<dbReference type="InterPro" id="IPR004042">
    <property type="entry name" value="Intein_endonuc_central"/>
</dbReference>
<evidence type="ECO:0000313" key="4">
    <source>
        <dbReference type="Proteomes" id="UP000675968"/>
    </source>
</evidence>
<feature type="compositionally biased region" description="Basic and acidic residues" evidence="1">
    <location>
        <begin position="1"/>
        <end position="13"/>
    </location>
</feature>
<feature type="region of interest" description="Disordered" evidence="1">
    <location>
        <begin position="1"/>
        <end position="25"/>
    </location>
</feature>
<organism evidence="3 4">
    <name type="scientific">Candidatus Iainarchaeum sp</name>
    <dbReference type="NCBI Taxonomy" id="3101447"/>
    <lineage>
        <taxon>Archaea</taxon>
        <taxon>Candidatus Iainarchaeota</taxon>
        <taxon>Candidatus Iainarchaeia</taxon>
        <taxon>Candidatus Iainarchaeales</taxon>
        <taxon>Candidatus Iainarchaeaceae</taxon>
        <taxon>Candidatus Iainarchaeum</taxon>
    </lineage>
</organism>
<dbReference type="InterPro" id="IPR009057">
    <property type="entry name" value="Homeodomain-like_sf"/>
</dbReference>
<dbReference type="Gene3D" id="3.10.28.10">
    <property type="entry name" value="Homing endonucleases"/>
    <property type="match status" value="1"/>
</dbReference>
<reference evidence="3" key="1">
    <citation type="submission" date="2021-03" db="EMBL/GenBank/DDBJ databases">
        <authorList>
            <person name="Jaffe A."/>
        </authorList>
    </citation>
    <scope>NUCLEOTIDE SEQUENCE</scope>
    <source>
        <strain evidence="3">RIFCSPLOWO2_01_FULL_AR10_48_17</strain>
    </source>
</reference>
<gene>
    <name evidence="3" type="ORF">J4215_00320</name>
</gene>
<dbReference type="GO" id="GO:0004519">
    <property type="term" value="F:endonuclease activity"/>
    <property type="evidence" value="ECO:0007669"/>
    <property type="project" value="InterPro"/>
</dbReference>
<comment type="caution">
    <text evidence="3">The sequence shown here is derived from an EMBL/GenBank/DDBJ whole genome shotgun (WGS) entry which is preliminary data.</text>
</comment>
<proteinExistence type="predicted"/>
<dbReference type="PROSITE" id="PS50819">
    <property type="entry name" value="INTEIN_ENDONUCLEASE"/>
    <property type="match status" value="1"/>
</dbReference>
<evidence type="ECO:0000313" key="3">
    <source>
        <dbReference type="EMBL" id="MBS3061008.1"/>
    </source>
</evidence>
<dbReference type="SUPFAM" id="SSF46689">
    <property type="entry name" value="Homeodomain-like"/>
    <property type="match status" value="1"/>
</dbReference>
<dbReference type="AlphaFoldDB" id="A0A8T4L0Z9"/>
<dbReference type="InterPro" id="IPR027434">
    <property type="entry name" value="Homing_endonucl"/>
</dbReference>
<reference evidence="3" key="2">
    <citation type="submission" date="2021-05" db="EMBL/GenBank/DDBJ databases">
        <title>Protein family content uncovers lineage relationships and bacterial pathway maintenance mechanisms in DPANN archaea.</title>
        <authorList>
            <person name="Castelle C.J."/>
            <person name="Meheust R."/>
            <person name="Jaffe A.L."/>
            <person name="Seitz K."/>
            <person name="Gong X."/>
            <person name="Baker B.J."/>
            <person name="Banfield J.F."/>
        </authorList>
    </citation>
    <scope>NUCLEOTIDE SEQUENCE</scope>
    <source>
        <strain evidence="3">RIFCSPLOWO2_01_FULL_AR10_48_17</strain>
    </source>
</reference>
<dbReference type="InterPro" id="IPR004860">
    <property type="entry name" value="LAGLIDADG_dom"/>
</dbReference>